<dbReference type="Proteomes" id="UP000587991">
    <property type="component" value="Unassembled WGS sequence"/>
</dbReference>
<gene>
    <name evidence="5" type="ORF">HF682_14360</name>
</gene>
<dbReference type="PRINTS" id="PR00455">
    <property type="entry name" value="HTHTETR"/>
</dbReference>
<dbReference type="InterPro" id="IPR041490">
    <property type="entry name" value="KstR2_TetR_C"/>
</dbReference>
<dbReference type="SUPFAM" id="SSF46689">
    <property type="entry name" value="Homeodomain-like"/>
    <property type="match status" value="1"/>
</dbReference>
<sequence>MAKVKTHEEANRRTDLVRAAARLFREKGFERTTVRDIANAVGMQSGSIFYYFKSKEEILLVVMEEGLLLALQDQETALQGVNTAREKLRALMRAHLKTLLERGSDFIPVLLYEWKSLSEESQARIVNLRDRYEQSWNETLQALKDEGAIPTSVRITRLFVFGALNWTAQWYDPNLRLDIDGVADRALELFVR</sequence>
<dbReference type="InterPro" id="IPR036271">
    <property type="entry name" value="Tet_transcr_reg_TetR-rel_C_sf"/>
</dbReference>
<reference evidence="5 6" key="1">
    <citation type="submission" date="2020-04" db="EMBL/GenBank/DDBJ databases">
        <title>Draft genome of Leeia sp. IMCC25680.</title>
        <authorList>
            <person name="Song J."/>
            <person name="Cho J.-C."/>
        </authorList>
    </citation>
    <scope>NUCLEOTIDE SEQUENCE [LARGE SCALE GENOMIC DNA]</scope>
    <source>
        <strain evidence="5 6">IMCC25680</strain>
    </source>
</reference>
<feature type="DNA-binding region" description="H-T-H motif" evidence="3">
    <location>
        <begin position="33"/>
        <end position="52"/>
    </location>
</feature>
<evidence type="ECO:0000313" key="6">
    <source>
        <dbReference type="Proteomes" id="UP000587991"/>
    </source>
</evidence>
<dbReference type="PROSITE" id="PS50977">
    <property type="entry name" value="HTH_TETR_2"/>
    <property type="match status" value="1"/>
</dbReference>
<dbReference type="AlphaFoldDB" id="A0A847SG01"/>
<evidence type="ECO:0000313" key="5">
    <source>
        <dbReference type="EMBL" id="NLR76346.1"/>
    </source>
</evidence>
<evidence type="ECO:0000256" key="1">
    <source>
        <dbReference type="ARBA" id="ARBA00023054"/>
    </source>
</evidence>
<dbReference type="Pfam" id="PF00440">
    <property type="entry name" value="TetR_N"/>
    <property type="match status" value="1"/>
</dbReference>
<organism evidence="5 6">
    <name type="scientific">Leeia aquatica</name>
    <dbReference type="NCBI Taxonomy" id="2725557"/>
    <lineage>
        <taxon>Bacteria</taxon>
        <taxon>Pseudomonadati</taxon>
        <taxon>Pseudomonadota</taxon>
        <taxon>Betaproteobacteria</taxon>
        <taxon>Neisseriales</taxon>
        <taxon>Leeiaceae</taxon>
        <taxon>Leeia</taxon>
    </lineage>
</organism>
<keyword evidence="2 3" id="KW-0238">DNA-binding</keyword>
<evidence type="ECO:0000259" key="4">
    <source>
        <dbReference type="PROSITE" id="PS50977"/>
    </source>
</evidence>
<protein>
    <submittedName>
        <fullName evidence="5">TetR/AcrR family transcriptional regulator</fullName>
    </submittedName>
</protein>
<dbReference type="InterPro" id="IPR001647">
    <property type="entry name" value="HTH_TetR"/>
</dbReference>
<keyword evidence="1" id="KW-0175">Coiled coil</keyword>
<feature type="domain" description="HTH tetR-type" evidence="4">
    <location>
        <begin position="10"/>
        <end position="70"/>
    </location>
</feature>
<dbReference type="Pfam" id="PF17932">
    <property type="entry name" value="TetR_C_24"/>
    <property type="match status" value="1"/>
</dbReference>
<evidence type="ECO:0000256" key="3">
    <source>
        <dbReference type="PROSITE-ProRule" id="PRU00335"/>
    </source>
</evidence>
<dbReference type="GO" id="GO:0000976">
    <property type="term" value="F:transcription cis-regulatory region binding"/>
    <property type="evidence" value="ECO:0007669"/>
    <property type="project" value="TreeGrafter"/>
</dbReference>
<evidence type="ECO:0000256" key="2">
    <source>
        <dbReference type="ARBA" id="ARBA00023125"/>
    </source>
</evidence>
<dbReference type="EMBL" id="JABAIM010000003">
    <property type="protein sequence ID" value="NLR76346.1"/>
    <property type="molecule type" value="Genomic_DNA"/>
</dbReference>
<dbReference type="Gene3D" id="1.10.357.10">
    <property type="entry name" value="Tetracycline Repressor, domain 2"/>
    <property type="match status" value="1"/>
</dbReference>
<name>A0A847SG01_9NEIS</name>
<dbReference type="GO" id="GO:0003700">
    <property type="term" value="F:DNA-binding transcription factor activity"/>
    <property type="evidence" value="ECO:0007669"/>
    <property type="project" value="TreeGrafter"/>
</dbReference>
<accession>A0A847SG01</accession>
<dbReference type="SUPFAM" id="SSF48498">
    <property type="entry name" value="Tetracyclin repressor-like, C-terminal domain"/>
    <property type="match status" value="1"/>
</dbReference>
<keyword evidence="6" id="KW-1185">Reference proteome</keyword>
<dbReference type="InterPro" id="IPR009057">
    <property type="entry name" value="Homeodomain-like_sf"/>
</dbReference>
<dbReference type="RefSeq" id="WP_168878007.1">
    <property type="nucleotide sequence ID" value="NZ_JABAIM010000003.1"/>
</dbReference>
<comment type="caution">
    <text evidence="5">The sequence shown here is derived from an EMBL/GenBank/DDBJ whole genome shotgun (WGS) entry which is preliminary data.</text>
</comment>
<dbReference type="PANTHER" id="PTHR30055:SF183">
    <property type="entry name" value="NUCLEOID OCCLUSION FACTOR SLMA"/>
    <property type="match status" value="1"/>
</dbReference>
<dbReference type="InterPro" id="IPR050109">
    <property type="entry name" value="HTH-type_TetR-like_transc_reg"/>
</dbReference>
<proteinExistence type="predicted"/>
<dbReference type="PANTHER" id="PTHR30055">
    <property type="entry name" value="HTH-TYPE TRANSCRIPTIONAL REGULATOR RUTR"/>
    <property type="match status" value="1"/>
</dbReference>